<dbReference type="AlphaFoldDB" id="A0A3L7K7G2"/>
<evidence type="ECO:0000313" key="2">
    <source>
        <dbReference type="EMBL" id="RLQ98239.1"/>
    </source>
</evidence>
<evidence type="ECO:0000313" key="3">
    <source>
        <dbReference type="Proteomes" id="UP000276770"/>
    </source>
</evidence>
<dbReference type="Pfam" id="PF10958">
    <property type="entry name" value="DUF2759"/>
    <property type="match status" value="1"/>
</dbReference>
<keyword evidence="3" id="KW-1185">Reference proteome</keyword>
<name>A0A3L7K7G2_9BACI</name>
<evidence type="ECO:0000256" key="1">
    <source>
        <dbReference type="SAM" id="Phobius"/>
    </source>
</evidence>
<comment type="caution">
    <text evidence="2">The sequence shown here is derived from an EMBL/GenBank/DDBJ whole genome shotgun (WGS) entry which is preliminary data.</text>
</comment>
<keyword evidence="1" id="KW-1133">Transmembrane helix</keyword>
<sequence length="58" mass="6191">MGLVIIFALVALLAVFASVNAFKTKNLLGIIFGLGALGIFGWFSFMTVVHHGFPAITH</sequence>
<dbReference type="InterPro" id="IPR024490">
    <property type="entry name" value="DUF2759"/>
</dbReference>
<accession>A0A3L7K7G2</accession>
<keyword evidence="1" id="KW-0812">Transmembrane</keyword>
<organism evidence="2 3">
    <name type="scientific">Falsibacillus albus</name>
    <dbReference type="NCBI Taxonomy" id="2478915"/>
    <lineage>
        <taxon>Bacteria</taxon>
        <taxon>Bacillati</taxon>
        <taxon>Bacillota</taxon>
        <taxon>Bacilli</taxon>
        <taxon>Bacillales</taxon>
        <taxon>Bacillaceae</taxon>
        <taxon>Falsibacillus</taxon>
    </lineage>
</organism>
<keyword evidence="1" id="KW-0472">Membrane</keyword>
<proteinExistence type="predicted"/>
<protein>
    <submittedName>
        <fullName evidence="2">DUF2759 domain-containing protein</fullName>
    </submittedName>
</protein>
<dbReference type="EMBL" id="RCVZ01000001">
    <property type="protein sequence ID" value="RLQ98239.1"/>
    <property type="molecule type" value="Genomic_DNA"/>
</dbReference>
<dbReference type="RefSeq" id="WP_121678927.1">
    <property type="nucleotide sequence ID" value="NZ_RCVZ01000001.1"/>
</dbReference>
<reference evidence="2 3" key="1">
    <citation type="submission" date="2018-10" db="EMBL/GenBank/DDBJ databases">
        <title>Falsibacillus sp. genome draft.</title>
        <authorList>
            <person name="Shi S."/>
        </authorList>
    </citation>
    <scope>NUCLEOTIDE SEQUENCE [LARGE SCALE GENOMIC DNA]</scope>
    <source>
        <strain evidence="2 3">GY 10110</strain>
    </source>
</reference>
<feature type="transmembrane region" description="Helical" evidence="1">
    <location>
        <begin position="27"/>
        <end position="49"/>
    </location>
</feature>
<dbReference type="Proteomes" id="UP000276770">
    <property type="component" value="Unassembled WGS sequence"/>
</dbReference>
<gene>
    <name evidence="2" type="ORF">D9X91_02305</name>
</gene>